<dbReference type="Gene3D" id="3.40.50.720">
    <property type="entry name" value="NAD(P)-binding Rossmann-like Domain"/>
    <property type="match status" value="1"/>
</dbReference>
<organism evidence="2 3">
    <name type="scientific">Croceicoccus esteveae</name>
    <dbReference type="NCBI Taxonomy" id="3075597"/>
    <lineage>
        <taxon>Bacteria</taxon>
        <taxon>Pseudomonadati</taxon>
        <taxon>Pseudomonadota</taxon>
        <taxon>Alphaproteobacteria</taxon>
        <taxon>Sphingomonadales</taxon>
        <taxon>Erythrobacteraceae</taxon>
        <taxon>Croceicoccus</taxon>
    </lineage>
</organism>
<proteinExistence type="predicted"/>
<dbReference type="Pfam" id="PF13460">
    <property type="entry name" value="NAD_binding_10"/>
    <property type="match status" value="1"/>
</dbReference>
<gene>
    <name evidence="2" type="ORF">RM533_04585</name>
</gene>
<accession>A0ABU2ZFT5</accession>
<dbReference type="Proteomes" id="UP001259803">
    <property type="component" value="Unassembled WGS sequence"/>
</dbReference>
<evidence type="ECO:0000313" key="3">
    <source>
        <dbReference type="Proteomes" id="UP001259803"/>
    </source>
</evidence>
<keyword evidence="3" id="KW-1185">Reference proteome</keyword>
<dbReference type="CDD" id="cd05271">
    <property type="entry name" value="NDUFA9_like_SDR_a"/>
    <property type="match status" value="1"/>
</dbReference>
<dbReference type="PANTHER" id="PTHR12126">
    <property type="entry name" value="NADH-UBIQUINONE OXIDOREDUCTASE 39 KDA SUBUNIT-RELATED"/>
    <property type="match status" value="1"/>
</dbReference>
<dbReference type="EMBL" id="JAVRHS010000002">
    <property type="protein sequence ID" value="MDT0575456.1"/>
    <property type="molecule type" value="Genomic_DNA"/>
</dbReference>
<reference evidence="2 3" key="1">
    <citation type="submission" date="2023-09" db="EMBL/GenBank/DDBJ databases">
        <authorList>
            <person name="Rey-Velasco X."/>
        </authorList>
    </citation>
    <scope>NUCLEOTIDE SEQUENCE [LARGE SCALE GENOMIC DNA]</scope>
    <source>
        <strain evidence="2 3">F390</strain>
    </source>
</reference>
<dbReference type="InterPro" id="IPR016040">
    <property type="entry name" value="NAD(P)-bd_dom"/>
</dbReference>
<dbReference type="InterPro" id="IPR036291">
    <property type="entry name" value="NAD(P)-bd_dom_sf"/>
</dbReference>
<name>A0ABU2ZFT5_9SPHN</name>
<sequence length="317" mass="33657">MTSSKLSDRPVTLIGGSGFFGTHVAQDLLSAGARLRIASRHPERSYSLKPLAKLGQIQFSRCDIQDENSVRAVVQDAHAVVNLVGAFSGDLDAVQGSGAGRLAAAAKAAGVQALVHISAIGADANSSLGYQRSKGVGERSVLDAFPTATILRPSILFGEDDAFLNMFAGLIAKFPVLPVFAPDACLQPLFVNDAAAAVVAALTRPDLHGGHIYEIAGPEKLSMLEINRRLSEAQGRDRMFVPLSDKVGSGFAKAVGWLPGAPINSDQYAMLAQGNVAHDAMPGMADLGVPTHPMTLFLDRWMLRYRKHGRFTDTRGL</sequence>
<dbReference type="RefSeq" id="WP_311340015.1">
    <property type="nucleotide sequence ID" value="NZ_JAVRHS010000002.1"/>
</dbReference>
<comment type="caution">
    <text evidence="2">The sequence shown here is derived from an EMBL/GenBank/DDBJ whole genome shotgun (WGS) entry which is preliminary data.</text>
</comment>
<evidence type="ECO:0000259" key="1">
    <source>
        <dbReference type="Pfam" id="PF13460"/>
    </source>
</evidence>
<dbReference type="InterPro" id="IPR051207">
    <property type="entry name" value="ComplexI_NDUFA9_subunit"/>
</dbReference>
<protein>
    <submittedName>
        <fullName evidence="2">Complex I NDUFA9 subunit family protein</fullName>
    </submittedName>
</protein>
<feature type="domain" description="NAD(P)-binding" evidence="1">
    <location>
        <begin position="15"/>
        <end position="138"/>
    </location>
</feature>
<dbReference type="SUPFAM" id="SSF51735">
    <property type="entry name" value="NAD(P)-binding Rossmann-fold domains"/>
    <property type="match status" value="1"/>
</dbReference>
<dbReference type="PANTHER" id="PTHR12126:SF11">
    <property type="entry name" value="NADH DEHYDROGENASE [UBIQUINONE] 1 ALPHA SUBCOMPLEX SUBUNIT 9, MITOCHONDRIAL"/>
    <property type="match status" value="1"/>
</dbReference>
<evidence type="ECO:0000313" key="2">
    <source>
        <dbReference type="EMBL" id="MDT0575456.1"/>
    </source>
</evidence>